<dbReference type="PANTHER" id="PTHR33164">
    <property type="entry name" value="TRANSCRIPTIONAL REGULATOR, MARR FAMILY"/>
    <property type="match status" value="1"/>
</dbReference>
<proteinExistence type="predicted"/>
<dbReference type="EMBL" id="JBEWSZ010000001">
    <property type="protein sequence ID" value="MET2825757.1"/>
    <property type="molecule type" value="Genomic_DNA"/>
</dbReference>
<accession>A0ABV2D6U9</accession>
<gene>
    <name evidence="5" type="ORF">ABVQ20_02075</name>
</gene>
<evidence type="ECO:0000256" key="3">
    <source>
        <dbReference type="ARBA" id="ARBA00023163"/>
    </source>
</evidence>
<keyword evidence="1" id="KW-0805">Transcription regulation</keyword>
<dbReference type="Pfam" id="PF12802">
    <property type="entry name" value="MarR_2"/>
    <property type="match status" value="1"/>
</dbReference>
<evidence type="ECO:0000256" key="1">
    <source>
        <dbReference type="ARBA" id="ARBA00023015"/>
    </source>
</evidence>
<keyword evidence="3" id="KW-0804">Transcription</keyword>
<dbReference type="Gene3D" id="1.10.10.10">
    <property type="entry name" value="Winged helix-like DNA-binding domain superfamily/Winged helix DNA-binding domain"/>
    <property type="match status" value="1"/>
</dbReference>
<dbReference type="InterPro" id="IPR023187">
    <property type="entry name" value="Tscrpt_reg_MarR-type_CS"/>
</dbReference>
<evidence type="ECO:0000256" key="2">
    <source>
        <dbReference type="ARBA" id="ARBA00023125"/>
    </source>
</evidence>
<evidence type="ECO:0000259" key="4">
    <source>
        <dbReference type="PROSITE" id="PS50995"/>
    </source>
</evidence>
<protein>
    <submittedName>
        <fullName evidence="5">MarR family transcriptional regulator</fullName>
    </submittedName>
</protein>
<dbReference type="RefSeq" id="WP_354457840.1">
    <property type="nucleotide sequence ID" value="NZ_JBEWSZ010000001.1"/>
</dbReference>
<keyword evidence="6" id="KW-1185">Reference proteome</keyword>
<name>A0ABV2D6U9_9HYPH</name>
<keyword evidence="2" id="KW-0238">DNA-binding</keyword>
<dbReference type="PROSITE" id="PS01117">
    <property type="entry name" value="HTH_MARR_1"/>
    <property type="match status" value="1"/>
</dbReference>
<dbReference type="PANTHER" id="PTHR33164:SF57">
    <property type="entry name" value="MARR-FAMILY TRANSCRIPTIONAL REGULATOR"/>
    <property type="match status" value="1"/>
</dbReference>
<dbReference type="InterPro" id="IPR036388">
    <property type="entry name" value="WH-like_DNA-bd_sf"/>
</dbReference>
<dbReference type="InterPro" id="IPR036390">
    <property type="entry name" value="WH_DNA-bd_sf"/>
</dbReference>
<dbReference type="PROSITE" id="PS50995">
    <property type="entry name" value="HTH_MARR_2"/>
    <property type="match status" value="1"/>
</dbReference>
<organism evidence="5 6">
    <name type="scientific">Mesorhizobium shangrilense</name>
    <dbReference type="NCBI Taxonomy" id="460060"/>
    <lineage>
        <taxon>Bacteria</taxon>
        <taxon>Pseudomonadati</taxon>
        <taxon>Pseudomonadota</taxon>
        <taxon>Alphaproteobacteria</taxon>
        <taxon>Hyphomicrobiales</taxon>
        <taxon>Phyllobacteriaceae</taxon>
        <taxon>Mesorhizobium</taxon>
    </lineage>
</organism>
<dbReference type="SUPFAM" id="SSF46785">
    <property type="entry name" value="Winged helix' DNA-binding domain"/>
    <property type="match status" value="1"/>
</dbReference>
<dbReference type="Proteomes" id="UP001548832">
    <property type="component" value="Unassembled WGS sequence"/>
</dbReference>
<dbReference type="SMART" id="SM00347">
    <property type="entry name" value="HTH_MARR"/>
    <property type="match status" value="1"/>
</dbReference>
<sequence length="157" mass="17028">MMVLDANTTPPSDREDRVRALGDTLNALVSQSRALVAQAAMAFHAELQPAAFHIALWLNAFGPAKPSAVAQAVGMDRSAASRLIRELARLGLVESVSDPADRRSIVLSLSVDGRRRMDAAMQAKGATFRQRVASWRDEDLLSCTDLLRRLLDPAPPP</sequence>
<comment type="caution">
    <text evidence="5">The sequence shown here is derived from an EMBL/GenBank/DDBJ whole genome shotgun (WGS) entry which is preliminary data.</text>
</comment>
<evidence type="ECO:0000313" key="6">
    <source>
        <dbReference type="Proteomes" id="UP001548832"/>
    </source>
</evidence>
<feature type="domain" description="HTH marR-type" evidence="4">
    <location>
        <begin position="14"/>
        <end position="152"/>
    </location>
</feature>
<dbReference type="InterPro" id="IPR039422">
    <property type="entry name" value="MarR/SlyA-like"/>
</dbReference>
<evidence type="ECO:0000313" key="5">
    <source>
        <dbReference type="EMBL" id="MET2825757.1"/>
    </source>
</evidence>
<dbReference type="InterPro" id="IPR000835">
    <property type="entry name" value="HTH_MarR-typ"/>
</dbReference>
<reference evidence="5 6" key="1">
    <citation type="submission" date="2024-06" db="EMBL/GenBank/DDBJ databases">
        <authorList>
            <person name="Kim D.-U."/>
        </authorList>
    </citation>
    <scope>NUCLEOTIDE SEQUENCE [LARGE SCALE GENOMIC DNA]</scope>
    <source>
        <strain evidence="5 6">KACC15460</strain>
    </source>
</reference>